<evidence type="ECO:0000256" key="1">
    <source>
        <dbReference type="ARBA" id="ARBA00001974"/>
    </source>
</evidence>
<evidence type="ECO:0000259" key="16">
    <source>
        <dbReference type="Pfam" id="PF05199"/>
    </source>
</evidence>
<protein>
    <recommendedName>
        <fullName evidence="14">Cholesterol oxidase</fullName>
        <ecNumber evidence="13">1.1.3.6</ecNumber>
        <ecNumber evidence="11">5.3.3.1</ecNumber>
    </recommendedName>
    <alternativeName>
        <fullName evidence="15">Cholesterol isomerase</fullName>
    </alternativeName>
</protein>
<dbReference type="EC" id="1.1.3.6" evidence="13"/>
<dbReference type="GO" id="GO:0004769">
    <property type="term" value="F:steroid Delta-isomerase activity"/>
    <property type="evidence" value="ECO:0007669"/>
    <property type="project" value="UniProtKB-EC"/>
</dbReference>
<keyword evidence="8" id="KW-1207">Sterol metabolism</keyword>
<evidence type="ECO:0000256" key="2">
    <source>
        <dbReference type="ARBA" id="ARBA00010790"/>
    </source>
</evidence>
<evidence type="ECO:0000256" key="9">
    <source>
        <dbReference type="ARBA" id="ARBA00023221"/>
    </source>
</evidence>
<dbReference type="SUPFAM" id="SSF51905">
    <property type="entry name" value="FAD/NAD(P)-binding domain"/>
    <property type="match status" value="1"/>
</dbReference>
<comment type="cofactor">
    <cofactor evidence="1">
        <name>FAD</name>
        <dbReference type="ChEBI" id="CHEBI:57692"/>
    </cofactor>
</comment>
<dbReference type="Proteomes" id="UP000005808">
    <property type="component" value="Unassembled WGS sequence"/>
</dbReference>
<name>H1S8Z4_9BURK</name>
<comment type="similarity">
    <text evidence="2">Belongs to the GMC oxidoreductase family.</text>
</comment>
<comment type="caution">
    <text evidence="17">The sequence shown here is derived from an EMBL/GenBank/DDBJ whole genome shotgun (WGS) entry which is preliminary data.</text>
</comment>
<dbReference type="PATRIC" id="fig|1127483.3.peg.4471"/>
<dbReference type="Gene3D" id="3.50.50.60">
    <property type="entry name" value="FAD/NAD(P)-binding domain"/>
    <property type="match status" value="1"/>
</dbReference>
<keyword evidence="10" id="KW-0413">Isomerase</keyword>
<evidence type="ECO:0000313" key="18">
    <source>
        <dbReference type="Proteomes" id="UP000005808"/>
    </source>
</evidence>
<evidence type="ECO:0000256" key="13">
    <source>
        <dbReference type="ARBA" id="ARBA00049723"/>
    </source>
</evidence>
<evidence type="ECO:0000256" key="12">
    <source>
        <dbReference type="ARBA" id="ARBA00049645"/>
    </source>
</evidence>
<organism evidence="17 18">
    <name type="scientific">Cupriavidus basilensis OR16</name>
    <dbReference type="NCBI Taxonomy" id="1127483"/>
    <lineage>
        <taxon>Bacteria</taxon>
        <taxon>Pseudomonadati</taxon>
        <taxon>Pseudomonadota</taxon>
        <taxon>Betaproteobacteria</taxon>
        <taxon>Burkholderiales</taxon>
        <taxon>Burkholderiaceae</taxon>
        <taxon>Cupriavidus</taxon>
    </lineage>
</organism>
<reference evidence="17 18" key="1">
    <citation type="journal article" date="2012" name="J. Bacteriol.">
        <title>De Novo Genome Project of Cupriavidus basilensis OR16.</title>
        <authorList>
            <person name="Cserhati M."/>
            <person name="Kriszt B."/>
            <person name="Szoboszlay S."/>
            <person name="Toth A."/>
            <person name="Szabo I."/>
            <person name="Tancsics A."/>
            <person name="Nagy I."/>
            <person name="Horvath B."/>
            <person name="Nagy I."/>
            <person name="Kukolya J."/>
        </authorList>
    </citation>
    <scope>NUCLEOTIDE SEQUENCE [LARGE SCALE GENOMIC DNA]</scope>
    <source>
        <strain evidence="17 18">OR16</strain>
    </source>
</reference>
<dbReference type="PANTHER" id="PTHR47470:SF1">
    <property type="entry name" value="FAD-DEPENDENT OXIDOREDUCTASE 2 FAD BINDING DOMAIN-CONTAINING PROTEIN"/>
    <property type="match status" value="1"/>
</dbReference>
<keyword evidence="6" id="KW-0560">Oxidoreductase</keyword>
<keyword evidence="4" id="KW-0285">Flavoprotein</keyword>
<evidence type="ECO:0000256" key="3">
    <source>
        <dbReference type="ARBA" id="ARBA00022548"/>
    </source>
</evidence>
<dbReference type="AlphaFoldDB" id="H1S8Z4"/>
<evidence type="ECO:0000256" key="7">
    <source>
        <dbReference type="ARBA" id="ARBA00023098"/>
    </source>
</evidence>
<sequence length="69" mass="7058">MIGADDASGVIDRHLHIFGYRNLLVCDGAAMPANPGVNPALTITALAEYAMAQIPSAAPASVPDSPIAR</sequence>
<feature type="domain" description="Glucose-methanol-choline oxidoreductase C-terminal" evidence="16">
    <location>
        <begin position="2"/>
        <end position="47"/>
    </location>
</feature>
<evidence type="ECO:0000256" key="15">
    <source>
        <dbReference type="ARBA" id="ARBA00049778"/>
    </source>
</evidence>
<gene>
    <name evidence="17" type="ORF">OR16_22348</name>
</gene>
<evidence type="ECO:0000256" key="14">
    <source>
        <dbReference type="ARBA" id="ARBA00049744"/>
    </source>
</evidence>
<evidence type="ECO:0000256" key="10">
    <source>
        <dbReference type="ARBA" id="ARBA00023235"/>
    </source>
</evidence>
<dbReference type="PANTHER" id="PTHR47470">
    <property type="entry name" value="CHOLESTEROL OXIDASE"/>
    <property type="match status" value="1"/>
</dbReference>
<keyword evidence="9" id="KW-0753">Steroid metabolism</keyword>
<dbReference type="EC" id="5.3.3.1" evidence="11"/>
<evidence type="ECO:0000256" key="5">
    <source>
        <dbReference type="ARBA" id="ARBA00022827"/>
    </source>
</evidence>
<proteinExistence type="inferred from homology"/>
<dbReference type="GO" id="GO:0008203">
    <property type="term" value="P:cholesterol metabolic process"/>
    <property type="evidence" value="ECO:0007669"/>
    <property type="project" value="UniProtKB-KW"/>
</dbReference>
<dbReference type="EMBL" id="AHJE01000054">
    <property type="protein sequence ID" value="EHP41010.1"/>
    <property type="molecule type" value="Genomic_DNA"/>
</dbReference>
<dbReference type="GO" id="GO:0016995">
    <property type="term" value="F:cholesterol oxidase activity"/>
    <property type="evidence" value="ECO:0007669"/>
    <property type="project" value="UniProtKB-EC"/>
</dbReference>
<dbReference type="Pfam" id="PF05199">
    <property type="entry name" value="GMC_oxred_C"/>
    <property type="match status" value="1"/>
</dbReference>
<keyword evidence="3" id="KW-0153">Cholesterol metabolism</keyword>
<dbReference type="InterPro" id="IPR036188">
    <property type="entry name" value="FAD/NAD-bd_sf"/>
</dbReference>
<evidence type="ECO:0000256" key="4">
    <source>
        <dbReference type="ARBA" id="ARBA00022630"/>
    </source>
</evidence>
<evidence type="ECO:0000313" key="17">
    <source>
        <dbReference type="EMBL" id="EHP41010.1"/>
    </source>
</evidence>
<evidence type="ECO:0000256" key="6">
    <source>
        <dbReference type="ARBA" id="ARBA00023002"/>
    </source>
</evidence>
<dbReference type="InterPro" id="IPR007867">
    <property type="entry name" value="GMC_OxRtase_C"/>
</dbReference>
<keyword evidence="5" id="KW-0274">FAD</keyword>
<dbReference type="InterPro" id="IPR052542">
    <property type="entry name" value="Cholesterol_Oxidase"/>
</dbReference>
<evidence type="ECO:0000256" key="8">
    <source>
        <dbReference type="ARBA" id="ARBA00023166"/>
    </source>
</evidence>
<keyword evidence="7" id="KW-0443">Lipid metabolism</keyword>
<evidence type="ECO:0000256" key="11">
    <source>
        <dbReference type="ARBA" id="ARBA00038856"/>
    </source>
</evidence>
<accession>H1S8Z4</accession>
<comment type="pathway">
    <text evidence="12">Steroid metabolism; cholesterol degradation.</text>
</comment>